<dbReference type="GO" id="GO:0005886">
    <property type="term" value="C:plasma membrane"/>
    <property type="evidence" value="ECO:0007669"/>
    <property type="project" value="TreeGrafter"/>
</dbReference>
<dbReference type="InterPro" id="IPR014729">
    <property type="entry name" value="Rossmann-like_a/b/a_fold"/>
</dbReference>
<evidence type="ECO:0000313" key="2">
    <source>
        <dbReference type="Proteomes" id="UP000321062"/>
    </source>
</evidence>
<protein>
    <submittedName>
        <fullName evidence="1">YdcF family protein</fullName>
    </submittedName>
</protein>
<dbReference type="PANTHER" id="PTHR30336">
    <property type="entry name" value="INNER MEMBRANE PROTEIN, PROBABLE PERMEASE"/>
    <property type="match status" value="1"/>
</dbReference>
<keyword evidence="2" id="KW-1185">Reference proteome</keyword>
<accession>A0A5B9DR68</accession>
<dbReference type="CDD" id="cd06259">
    <property type="entry name" value="YdcF-like"/>
    <property type="match status" value="1"/>
</dbReference>
<proteinExistence type="predicted"/>
<name>A0A5B9DR68_9HYPH</name>
<organism evidence="1 2">
    <name type="scientific">Paradevosia tibetensis</name>
    <dbReference type="NCBI Taxonomy" id="1447062"/>
    <lineage>
        <taxon>Bacteria</taxon>
        <taxon>Pseudomonadati</taxon>
        <taxon>Pseudomonadota</taxon>
        <taxon>Alphaproteobacteria</taxon>
        <taxon>Hyphomicrobiales</taxon>
        <taxon>Devosiaceae</taxon>
        <taxon>Paradevosia</taxon>
    </lineage>
</organism>
<sequence>MFFMLSKVLWLVAQPLSLVFLLILAGILAYWRNWRRLGAGLSLGALVLLGLFAFTTLGALLIAPLENRFARPATAPDDVGVILVLGGGFGGVVSLARGNEELRDSGDRFVEALYLANRYPNAKIVVTGGVGNPFQPGETDADIARRFYQRLGVPADRLVFEGESRNTAENVEFTKSLLEVAPGQSVLLVTSAFHMPRSMGIFRQAGVDVVPWPVDYRAVPEPGFGLELAEPSFNVNTASVAIKEWIGLLAYYWSGRTDALFPAP</sequence>
<dbReference type="GO" id="GO:0000270">
    <property type="term" value="P:peptidoglycan metabolic process"/>
    <property type="evidence" value="ECO:0007669"/>
    <property type="project" value="TreeGrafter"/>
</dbReference>
<dbReference type="EMBL" id="CP041690">
    <property type="protein sequence ID" value="QEE21717.1"/>
    <property type="molecule type" value="Genomic_DNA"/>
</dbReference>
<dbReference type="InterPro" id="IPR051599">
    <property type="entry name" value="Cell_Envelope_Assoc"/>
</dbReference>
<dbReference type="KEGG" id="yti:FNA67_16645"/>
<dbReference type="AlphaFoldDB" id="A0A5B9DR68"/>
<dbReference type="Gene3D" id="3.40.50.620">
    <property type="entry name" value="HUPs"/>
    <property type="match status" value="1"/>
</dbReference>
<dbReference type="GO" id="GO:0043164">
    <property type="term" value="P:Gram-negative-bacterium-type cell wall biogenesis"/>
    <property type="evidence" value="ECO:0007669"/>
    <property type="project" value="TreeGrafter"/>
</dbReference>
<dbReference type="InterPro" id="IPR003848">
    <property type="entry name" value="DUF218"/>
</dbReference>
<dbReference type="OrthoDB" id="9809813at2"/>
<dbReference type="Proteomes" id="UP000321062">
    <property type="component" value="Chromosome"/>
</dbReference>
<evidence type="ECO:0000313" key="1">
    <source>
        <dbReference type="EMBL" id="QEE21717.1"/>
    </source>
</evidence>
<gene>
    <name evidence="1" type="ORF">FNA67_16645</name>
</gene>
<dbReference type="Pfam" id="PF02698">
    <property type="entry name" value="DUF218"/>
    <property type="match status" value="1"/>
</dbReference>
<reference evidence="1 2" key="1">
    <citation type="journal article" date="2015" name="Int. J. Syst. Evol. Microbiol.">
        <title>Youhaiella tibetensis gen. nov., sp. nov., isolated from subsurface sediment.</title>
        <authorList>
            <person name="Wang Y.X."/>
            <person name="Huang F.Q."/>
            <person name="Nogi Y."/>
            <person name="Pang S.J."/>
            <person name="Wang P.K."/>
            <person name="Lv J."/>
        </authorList>
    </citation>
    <scope>NUCLEOTIDE SEQUENCE [LARGE SCALE GENOMIC DNA]</scope>
    <source>
        <strain evidence="2">fig4</strain>
    </source>
</reference>
<dbReference type="PANTHER" id="PTHR30336:SF4">
    <property type="entry name" value="ENVELOPE BIOGENESIS FACTOR ELYC"/>
    <property type="match status" value="1"/>
</dbReference>